<feature type="signal peptide" evidence="2">
    <location>
        <begin position="1"/>
        <end position="24"/>
    </location>
</feature>
<protein>
    <recommendedName>
        <fullName evidence="3">Caspase family p20 domain-containing protein</fullName>
    </recommendedName>
</protein>
<dbReference type="Gene3D" id="3.40.50.1460">
    <property type="match status" value="1"/>
</dbReference>
<evidence type="ECO:0000256" key="1">
    <source>
        <dbReference type="SAM" id="MobiDB-lite"/>
    </source>
</evidence>
<feature type="domain" description="Caspase family p20" evidence="3">
    <location>
        <begin position="24"/>
        <end position="99"/>
    </location>
</feature>
<dbReference type="Pfam" id="PF00656">
    <property type="entry name" value="Peptidase_C14"/>
    <property type="match status" value="1"/>
</dbReference>
<name>A0ABU0JFH3_9HYPH</name>
<evidence type="ECO:0000256" key="2">
    <source>
        <dbReference type="SAM" id="SignalP"/>
    </source>
</evidence>
<feature type="compositionally biased region" description="Pro residues" evidence="1">
    <location>
        <begin position="408"/>
        <end position="428"/>
    </location>
</feature>
<evidence type="ECO:0000259" key="3">
    <source>
        <dbReference type="PROSITE" id="PS50208"/>
    </source>
</evidence>
<proteinExistence type="predicted"/>
<dbReference type="EMBL" id="JAUSVX010000014">
    <property type="protein sequence ID" value="MDQ0473029.1"/>
    <property type="molecule type" value="Genomic_DNA"/>
</dbReference>
<keyword evidence="2" id="KW-0732">Signal</keyword>
<dbReference type="InterPro" id="IPR029030">
    <property type="entry name" value="Caspase-like_dom_sf"/>
</dbReference>
<sequence>MLQHLKLGFGVLVLLCALASPASAARLALVIGNDDYVSVTRLERAVADSQALRTALEKLGFNVTLADNLDFKAMTRTIAEFEAKIAPGDEVVFEFSGHGVAIDGRNYLLPVDVEQPQAGGEAEIKSFGRDAGQLVDDLRAKGPKLVFAILDACRDNPFQSASRSIGSSRGLARMDPDPGAFILFSAGPGEEALDRLGTGDKEATSVFTRVLLKYLDMPGITLQKLAKLTQGEVSRLAGTVGHTQFPDYFDRTVDEPSLSVAVCTASPANAYVGTWGNTDPQSGVDRTIVIRQSCQSGRTLYTFEESWACRQQQQPCHLGTRPARLIEKTGELVVDGVMKDTITTFKLKLSGPDAMKVDIVSVFTDDSGRDPRKASHDYVRRPEGAVATAGPAPAPAPPTPSVAAAPVSAPPVPSVPAAPVSAPQPAPTPRLADAVQTPAAQVATAVAPVVGCDRSHLAGLWRNADPHARSIVRLLITSQCDGGRPSYSVEAWGACRPVACDWGMAPGVYDVPSGQLNIRHVSPFAVSTLNLRPAGGDALDLTRSTVFVDRSGRSPFSSDDVLVRAAN</sequence>
<keyword evidence="5" id="KW-1185">Reference proteome</keyword>
<feature type="chain" id="PRO_5045919806" description="Caspase family p20 domain-containing protein" evidence="2">
    <location>
        <begin position="25"/>
        <end position="567"/>
    </location>
</feature>
<dbReference type="PANTHER" id="PTHR22576:SF37">
    <property type="entry name" value="MUCOSA-ASSOCIATED LYMPHOID TISSUE LYMPHOMA TRANSLOCATION PROTEIN 1"/>
    <property type="match status" value="1"/>
</dbReference>
<reference evidence="4 5" key="1">
    <citation type="submission" date="2023-07" db="EMBL/GenBank/DDBJ databases">
        <title>Genomic Encyclopedia of Type Strains, Phase IV (KMG-IV): sequencing the most valuable type-strain genomes for metagenomic binning, comparative biology and taxonomic classification.</title>
        <authorList>
            <person name="Goeker M."/>
        </authorList>
    </citation>
    <scope>NUCLEOTIDE SEQUENCE [LARGE SCALE GENOMIC DNA]</scope>
    <source>
        <strain evidence="4 5">DSM 19619</strain>
    </source>
</reference>
<dbReference type="InterPro" id="IPR011600">
    <property type="entry name" value="Pept_C14_caspase"/>
</dbReference>
<dbReference type="SUPFAM" id="SSF52129">
    <property type="entry name" value="Caspase-like"/>
    <property type="match status" value="1"/>
</dbReference>
<dbReference type="RefSeq" id="WP_307280724.1">
    <property type="nucleotide sequence ID" value="NZ_JAUSVX010000014.1"/>
</dbReference>
<feature type="region of interest" description="Disordered" evidence="1">
    <location>
        <begin position="365"/>
        <end position="430"/>
    </location>
</feature>
<evidence type="ECO:0000313" key="5">
    <source>
        <dbReference type="Proteomes" id="UP001242480"/>
    </source>
</evidence>
<dbReference type="InterPro" id="IPR001309">
    <property type="entry name" value="Pept_C14_p20"/>
</dbReference>
<gene>
    <name evidence="4" type="ORF">QO011_006062</name>
</gene>
<comment type="caution">
    <text evidence="4">The sequence shown here is derived from an EMBL/GenBank/DDBJ whole genome shotgun (WGS) entry which is preliminary data.</text>
</comment>
<dbReference type="PROSITE" id="PS50208">
    <property type="entry name" value="CASPASE_P20"/>
    <property type="match status" value="1"/>
</dbReference>
<dbReference type="InterPro" id="IPR052039">
    <property type="entry name" value="Caspase-related_regulators"/>
</dbReference>
<evidence type="ECO:0000313" key="4">
    <source>
        <dbReference type="EMBL" id="MDQ0473029.1"/>
    </source>
</evidence>
<dbReference type="Proteomes" id="UP001242480">
    <property type="component" value="Unassembled WGS sequence"/>
</dbReference>
<feature type="compositionally biased region" description="Basic and acidic residues" evidence="1">
    <location>
        <begin position="366"/>
        <end position="383"/>
    </location>
</feature>
<dbReference type="PANTHER" id="PTHR22576">
    <property type="entry name" value="MUCOSA ASSOCIATED LYMPHOID TISSUE LYMPHOMA TRANSLOCATION PROTEIN 1/PARACASPASE"/>
    <property type="match status" value="1"/>
</dbReference>
<accession>A0ABU0JFH3</accession>
<organism evidence="4 5">
    <name type="scientific">Labrys wisconsinensis</name>
    <dbReference type="NCBI Taxonomy" id="425677"/>
    <lineage>
        <taxon>Bacteria</taxon>
        <taxon>Pseudomonadati</taxon>
        <taxon>Pseudomonadota</taxon>
        <taxon>Alphaproteobacteria</taxon>
        <taxon>Hyphomicrobiales</taxon>
        <taxon>Xanthobacteraceae</taxon>
        <taxon>Labrys</taxon>
    </lineage>
</organism>